<accession>A0A3P7S0R0</accession>
<gene>
    <name evidence="2" type="ORF">PATL70BA_0646</name>
</gene>
<keyword evidence="1" id="KW-0812">Transmembrane</keyword>
<keyword evidence="3" id="KW-1185">Reference proteome</keyword>
<feature type="transmembrane region" description="Helical" evidence="1">
    <location>
        <begin position="88"/>
        <end position="104"/>
    </location>
</feature>
<evidence type="ECO:0008006" key="4">
    <source>
        <dbReference type="Google" id="ProtNLM"/>
    </source>
</evidence>
<feature type="transmembrane region" description="Helical" evidence="1">
    <location>
        <begin position="192"/>
        <end position="208"/>
    </location>
</feature>
<protein>
    <recommendedName>
        <fullName evidence="4">Conjugal transfer protein TraX</fullName>
    </recommendedName>
</protein>
<proteinExistence type="predicted"/>
<feature type="transmembrane region" description="Helical" evidence="1">
    <location>
        <begin position="116"/>
        <end position="146"/>
    </location>
</feature>
<evidence type="ECO:0000313" key="2">
    <source>
        <dbReference type="EMBL" id="VDN46509.1"/>
    </source>
</evidence>
<evidence type="ECO:0000256" key="1">
    <source>
        <dbReference type="SAM" id="Phobius"/>
    </source>
</evidence>
<feature type="transmembrane region" description="Helical" evidence="1">
    <location>
        <begin position="58"/>
        <end position="76"/>
    </location>
</feature>
<dbReference type="AlphaFoldDB" id="A0A3P7S0R0"/>
<dbReference type="Pfam" id="PF05857">
    <property type="entry name" value="TraX"/>
    <property type="match status" value="1"/>
</dbReference>
<keyword evidence="1" id="KW-1133">Transmembrane helix</keyword>
<dbReference type="OrthoDB" id="9781069at2"/>
<feature type="transmembrane region" description="Helical" evidence="1">
    <location>
        <begin position="158"/>
        <end position="180"/>
    </location>
</feature>
<dbReference type="KEGG" id="cbar:PATL70BA_0646"/>
<dbReference type="RefSeq" id="WP_125136005.1">
    <property type="nucleotide sequence ID" value="NZ_LR130778.1"/>
</dbReference>
<dbReference type="Proteomes" id="UP000279029">
    <property type="component" value="Chromosome"/>
</dbReference>
<dbReference type="InterPro" id="IPR008875">
    <property type="entry name" value="TraX"/>
</dbReference>
<reference evidence="2 3" key="1">
    <citation type="submission" date="2018-09" db="EMBL/GenBank/DDBJ databases">
        <authorList>
            <person name="Postec A."/>
        </authorList>
    </citation>
    <scope>NUCLEOTIDE SEQUENCE [LARGE SCALE GENOMIC DNA]</scope>
    <source>
        <strain evidence="2">70B-A</strain>
    </source>
</reference>
<dbReference type="EMBL" id="LR130778">
    <property type="protein sequence ID" value="VDN46509.1"/>
    <property type="molecule type" value="Genomic_DNA"/>
</dbReference>
<organism evidence="2 3">
    <name type="scientific">Petrocella atlantisensis</name>
    <dbReference type="NCBI Taxonomy" id="2173034"/>
    <lineage>
        <taxon>Bacteria</taxon>
        <taxon>Bacillati</taxon>
        <taxon>Bacillota</taxon>
        <taxon>Clostridia</taxon>
        <taxon>Lachnospirales</taxon>
        <taxon>Vallitaleaceae</taxon>
        <taxon>Petrocella</taxon>
    </lineage>
</organism>
<evidence type="ECO:0000313" key="3">
    <source>
        <dbReference type="Proteomes" id="UP000279029"/>
    </source>
</evidence>
<keyword evidence="1" id="KW-0472">Membrane</keyword>
<name>A0A3P7S0R0_9FIRM</name>
<sequence>MSNSSLKIIACLTMLVDHIGAILYPDMSLLRMIGRLSFPIFAFLVAEGFHHTQNIKKYGIRLGIFALISEIPYDLAFRGNLIDFYRQNIFFTLFLGLVCLWLYQRYRTHQSMVGMIAILLTGALSVFLRTDYSIYGIAMIFLFYFFRDRRILACGSASIINFTMGSVIQGLAILAMPFILAYNGKKGMNLKYLFYGFYPVHLILLYIIHKAWM</sequence>